<keyword evidence="7" id="KW-0067">ATP-binding</keyword>
<evidence type="ECO:0000256" key="6">
    <source>
        <dbReference type="ARBA" id="ARBA00022777"/>
    </source>
</evidence>
<dbReference type="PANTHER" id="PTHR48013">
    <property type="entry name" value="DUAL SPECIFICITY MITOGEN-ACTIVATED PROTEIN KINASE KINASE 5-RELATED"/>
    <property type="match status" value="1"/>
</dbReference>
<comment type="caution">
    <text evidence="16">The sequence shown here is derived from an EMBL/GenBank/DDBJ whole genome shotgun (WGS) entry which is preliminary data.</text>
</comment>
<dbReference type="GO" id="GO:0051403">
    <property type="term" value="P:stress-activated MAPK cascade"/>
    <property type="evidence" value="ECO:0007669"/>
    <property type="project" value="TreeGrafter"/>
</dbReference>
<dbReference type="InterPro" id="IPR011009">
    <property type="entry name" value="Kinase-like_dom_sf"/>
</dbReference>
<feature type="transmembrane region" description="Helical" evidence="14">
    <location>
        <begin position="122"/>
        <end position="148"/>
    </location>
</feature>
<dbReference type="FunFam" id="1.10.510.10:FF:000687">
    <property type="entry name" value="MAP kinase kinase MKK1/SSP32"/>
    <property type="match status" value="1"/>
</dbReference>
<evidence type="ECO:0000256" key="14">
    <source>
        <dbReference type="SAM" id="Phobius"/>
    </source>
</evidence>
<evidence type="ECO:0000256" key="5">
    <source>
        <dbReference type="ARBA" id="ARBA00022741"/>
    </source>
</evidence>
<feature type="domain" description="Protein kinase" evidence="15">
    <location>
        <begin position="405"/>
        <end position="668"/>
    </location>
</feature>
<gene>
    <name evidence="16" type="ORF">GCK72_024413</name>
</gene>
<evidence type="ECO:0000256" key="8">
    <source>
        <dbReference type="ARBA" id="ARBA00038035"/>
    </source>
</evidence>
<dbReference type="GO" id="GO:0005506">
    <property type="term" value="F:iron ion binding"/>
    <property type="evidence" value="ECO:0007669"/>
    <property type="project" value="InterPro"/>
</dbReference>
<dbReference type="AlphaFoldDB" id="A0A6A5FZ99"/>
<keyword evidence="3" id="KW-0723">Serine/threonine-protein kinase</keyword>
<feature type="compositionally biased region" description="Polar residues" evidence="13">
    <location>
        <begin position="333"/>
        <end position="349"/>
    </location>
</feature>
<evidence type="ECO:0000256" key="13">
    <source>
        <dbReference type="SAM" id="MobiDB-lite"/>
    </source>
</evidence>
<dbReference type="InterPro" id="IPR006694">
    <property type="entry name" value="Fatty_acid_hydroxylase"/>
</dbReference>
<dbReference type="EMBL" id="WUAV01000006">
    <property type="protein sequence ID" value="KAF1747947.1"/>
    <property type="molecule type" value="Genomic_DNA"/>
</dbReference>
<evidence type="ECO:0000256" key="12">
    <source>
        <dbReference type="ARBA" id="ARBA00051693"/>
    </source>
</evidence>
<comment type="catalytic activity">
    <reaction evidence="11">
        <text>L-threonyl-[protein] + ATP = O-phospho-L-threonyl-[protein] + ADP + H(+)</text>
        <dbReference type="Rhea" id="RHEA:46608"/>
        <dbReference type="Rhea" id="RHEA-COMP:11060"/>
        <dbReference type="Rhea" id="RHEA-COMP:11605"/>
        <dbReference type="ChEBI" id="CHEBI:15378"/>
        <dbReference type="ChEBI" id="CHEBI:30013"/>
        <dbReference type="ChEBI" id="CHEBI:30616"/>
        <dbReference type="ChEBI" id="CHEBI:61977"/>
        <dbReference type="ChEBI" id="CHEBI:456216"/>
        <dbReference type="EC" id="2.7.12.2"/>
    </reaction>
</comment>
<feature type="region of interest" description="Disordered" evidence="13">
    <location>
        <begin position="319"/>
        <end position="370"/>
    </location>
</feature>
<evidence type="ECO:0000256" key="9">
    <source>
        <dbReference type="ARBA" id="ARBA00038999"/>
    </source>
</evidence>
<dbReference type="RefSeq" id="XP_053579437.1">
    <property type="nucleotide sequence ID" value="XM_053735871.1"/>
</dbReference>
<dbReference type="GO" id="GO:0004708">
    <property type="term" value="F:MAP kinase kinase activity"/>
    <property type="evidence" value="ECO:0007669"/>
    <property type="project" value="UniProtKB-EC"/>
</dbReference>
<dbReference type="CTD" id="9824714"/>
<dbReference type="GO" id="GO:0004674">
    <property type="term" value="F:protein serine/threonine kinase activity"/>
    <property type="evidence" value="ECO:0007669"/>
    <property type="project" value="UniProtKB-KW"/>
</dbReference>
<evidence type="ECO:0000259" key="15">
    <source>
        <dbReference type="PROSITE" id="PS50011"/>
    </source>
</evidence>
<reference evidence="16 17" key="1">
    <citation type="submission" date="2019-12" db="EMBL/GenBank/DDBJ databases">
        <title>Chromosome-level assembly of the Caenorhabditis remanei genome.</title>
        <authorList>
            <person name="Teterina A.A."/>
            <person name="Willis J.H."/>
            <person name="Phillips P.C."/>
        </authorList>
    </citation>
    <scope>NUCLEOTIDE SEQUENCE [LARGE SCALE GENOMIC DNA]</scope>
    <source>
        <strain evidence="16 17">PX506</strain>
        <tissue evidence="16">Whole organism</tissue>
    </source>
</reference>
<dbReference type="EC" id="2.7.12.2" evidence="9"/>
<proteinExistence type="inferred from homology"/>
<dbReference type="Pfam" id="PF04116">
    <property type="entry name" value="FA_hydroxylase"/>
    <property type="match status" value="1"/>
</dbReference>
<dbReference type="SUPFAM" id="SSF56112">
    <property type="entry name" value="Protein kinase-like (PK-like)"/>
    <property type="match status" value="1"/>
</dbReference>
<keyword evidence="4" id="KW-0808">Transferase</keyword>
<protein>
    <recommendedName>
        <fullName evidence="9">mitogen-activated protein kinase kinase</fullName>
        <ecNumber evidence="9">2.7.12.2</ecNumber>
    </recommendedName>
</protein>
<dbReference type="Gene3D" id="1.10.510.10">
    <property type="entry name" value="Transferase(Phosphotransferase) domain 1"/>
    <property type="match status" value="1"/>
</dbReference>
<dbReference type="Gene3D" id="3.30.200.20">
    <property type="entry name" value="Phosphorylase Kinase, domain 1"/>
    <property type="match status" value="1"/>
</dbReference>
<evidence type="ECO:0000256" key="3">
    <source>
        <dbReference type="ARBA" id="ARBA00022527"/>
    </source>
</evidence>
<evidence type="ECO:0000256" key="10">
    <source>
        <dbReference type="ARBA" id="ARBA00049014"/>
    </source>
</evidence>
<comment type="catalytic activity">
    <reaction evidence="12">
        <text>L-tyrosyl-[protein] + ATP = O-phospho-L-tyrosyl-[protein] + ADP + H(+)</text>
        <dbReference type="Rhea" id="RHEA:10596"/>
        <dbReference type="Rhea" id="RHEA-COMP:10136"/>
        <dbReference type="Rhea" id="RHEA-COMP:20101"/>
        <dbReference type="ChEBI" id="CHEBI:15378"/>
        <dbReference type="ChEBI" id="CHEBI:30616"/>
        <dbReference type="ChEBI" id="CHEBI:46858"/>
        <dbReference type="ChEBI" id="CHEBI:61978"/>
        <dbReference type="ChEBI" id="CHEBI:456216"/>
        <dbReference type="EC" id="2.7.12.2"/>
    </reaction>
</comment>
<evidence type="ECO:0000256" key="2">
    <source>
        <dbReference type="ARBA" id="ARBA00022490"/>
    </source>
</evidence>
<evidence type="ECO:0000256" key="1">
    <source>
        <dbReference type="ARBA" id="ARBA00004496"/>
    </source>
</evidence>
<dbReference type="InterPro" id="IPR000719">
    <property type="entry name" value="Prot_kinase_dom"/>
</dbReference>
<dbReference type="PROSITE" id="PS00108">
    <property type="entry name" value="PROTEIN_KINASE_ST"/>
    <property type="match status" value="1"/>
</dbReference>
<organism evidence="16 17">
    <name type="scientific">Caenorhabditis remanei</name>
    <name type="common">Caenorhabditis vulgaris</name>
    <dbReference type="NCBI Taxonomy" id="31234"/>
    <lineage>
        <taxon>Eukaryota</taxon>
        <taxon>Metazoa</taxon>
        <taxon>Ecdysozoa</taxon>
        <taxon>Nematoda</taxon>
        <taxon>Chromadorea</taxon>
        <taxon>Rhabditida</taxon>
        <taxon>Rhabditina</taxon>
        <taxon>Rhabditomorpha</taxon>
        <taxon>Rhabditoidea</taxon>
        <taxon>Rhabditidae</taxon>
        <taxon>Peloderinae</taxon>
        <taxon>Caenorhabditis</taxon>
    </lineage>
</organism>
<dbReference type="Proteomes" id="UP000483820">
    <property type="component" value="Chromosome X"/>
</dbReference>
<comment type="catalytic activity">
    <reaction evidence="10">
        <text>L-seryl-[protein] + ATP = O-phospho-L-seryl-[protein] + ADP + H(+)</text>
        <dbReference type="Rhea" id="RHEA:17989"/>
        <dbReference type="Rhea" id="RHEA-COMP:9863"/>
        <dbReference type="Rhea" id="RHEA-COMP:11604"/>
        <dbReference type="ChEBI" id="CHEBI:15378"/>
        <dbReference type="ChEBI" id="CHEBI:29999"/>
        <dbReference type="ChEBI" id="CHEBI:30616"/>
        <dbReference type="ChEBI" id="CHEBI:83421"/>
        <dbReference type="ChEBI" id="CHEBI:456216"/>
        <dbReference type="EC" id="2.7.12.2"/>
    </reaction>
</comment>
<dbReference type="InterPro" id="IPR008271">
    <property type="entry name" value="Ser/Thr_kinase_AS"/>
</dbReference>
<evidence type="ECO:0000313" key="16">
    <source>
        <dbReference type="EMBL" id="KAF1747947.1"/>
    </source>
</evidence>
<comment type="similarity">
    <text evidence="8">Belongs to the protein kinase superfamily. STE Ser/Thr protein kinase family. MAP kinase kinase subfamily.</text>
</comment>
<keyword evidence="14" id="KW-0472">Membrane</keyword>
<dbReference type="FunFam" id="3.30.200.20:FF:000040">
    <property type="entry name" value="Dual specificity mitogen-activated protein kinase kinase"/>
    <property type="match status" value="1"/>
</dbReference>
<keyword evidence="5" id="KW-0547">Nucleotide-binding</keyword>
<keyword evidence="6" id="KW-0418">Kinase</keyword>
<feature type="compositionally biased region" description="Basic and acidic residues" evidence="13">
    <location>
        <begin position="319"/>
        <end position="332"/>
    </location>
</feature>
<name>A0A6A5FZ99_CAERE</name>
<evidence type="ECO:0000256" key="7">
    <source>
        <dbReference type="ARBA" id="ARBA00022840"/>
    </source>
</evidence>
<evidence type="ECO:0000256" key="11">
    <source>
        <dbReference type="ARBA" id="ARBA00049299"/>
    </source>
</evidence>
<dbReference type="PROSITE" id="PS50011">
    <property type="entry name" value="PROTEIN_KINASE_DOM"/>
    <property type="match status" value="1"/>
</dbReference>
<dbReference type="GO" id="GO:0016491">
    <property type="term" value="F:oxidoreductase activity"/>
    <property type="evidence" value="ECO:0007669"/>
    <property type="project" value="InterPro"/>
</dbReference>
<keyword evidence="14" id="KW-1133">Transmembrane helix</keyword>
<keyword evidence="2" id="KW-0963">Cytoplasm</keyword>
<feature type="transmembrane region" description="Helical" evidence="14">
    <location>
        <begin position="54"/>
        <end position="73"/>
    </location>
</feature>
<evidence type="ECO:0000256" key="4">
    <source>
        <dbReference type="ARBA" id="ARBA00022679"/>
    </source>
</evidence>
<dbReference type="Pfam" id="PF00069">
    <property type="entry name" value="Pkinase"/>
    <property type="match status" value="1"/>
</dbReference>
<dbReference type="SMART" id="SM00220">
    <property type="entry name" value="S_TKc"/>
    <property type="match status" value="1"/>
</dbReference>
<accession>A0A6A5FZ99</accession>
<dbReference type="PANTHER" id="PTHR48013:SF14">
    <property type="entry name" value="DUAL SPECIFICITY MITOGEN-ACTIVATED PROTEIN KINASE KINASE JKK-1"/>
    <property type="match status" value="1"/>
</dbReference>
<feature type="transmembrane region" description="Helical" evidence="14">
    <location>
        <begin position="98"/>
        <end position="116"/>
    </location>
</feature>
<dbReference type="GO" id="GO:0008610">
    <property type="term" value="P:lipid biosynthetic process"/>
    <property type="evidence" value="ECO:0007669"/>
    <property type="project" value="InterPro"/>
</dbReference>
<sequence length="718" mass="84116">MLDLYPVQNFTVEQIEYEKNTRFLQPAWDWIKNGNEHILSSPLFPPFYALSIDYTWVAIFTFIDLCLYDVPFFKNSKIQKDRKVTWELMKQSLKLQGWNQLLWIYPMALVQLIWVPDTELPILAPTVFEVVSQIAIFFLAFDFTYFWFHYINHKVKWLYRWCHSVHHMYSSPFAASAQHLHPFELFFVGTFITTVPWIFPTHCLTYWLWFFVAQSVSYEVHIGYDFPFALHRIFWFYSGAPAHDMHHLRPLTCFQPWFNYLDRLMGYHITYEDLKRMTEAKFKKFGLYSAEDEKDLETRVRKWKFLKLGLTEVRLRPRDRRSTSVDQKHKECSSTSSSPQHQRPNNIGYLTSPMERKFTPLTMKPSPSRRDTEKDALEFEFLEGCKKSGTLDIDGVKQAVDPNEIHIIGLLGSGSCGVVESAMVRSKLMAVKTMYKNDNKENLKRILRDVRIMSLCNSPFIVTSYGYFMFNSSVKICMQIMAACCEKLLRRIYHSKLDFFPEFVAGHIVYSAISALDYLKEKHSIIHRDIKPSNILFDDSGNIKLCDFGISGFMTNSMSHSKSAGCPPYMAPERLTIETNSKYDVRSDVWSLGITVYQLVTGLYPFPLNDMEFTTLTIIANLNLPSPSLKKETTRSFSPLFIEFLDFCLRKDVRERPEYKQLMKHDFFLDYDPASGDYYKLKTINGNTNQVADWFNDIIKRSKTEDELKPIPNTPCVN</sequence>
<keyword evidence="14" id="KW-0812">Transmembrane</keyword>
<evidence type="ECO:0000313" key="17">
    <source>
        <dbReference type="Proteomes" id="UP000483820"/>
    </source>
</evidence>
<dbReference type="KEGG" id="crq:GCK72_024413"/>
<dbReference type="GeneID" id="9824714"/>
<dbReference type="GO" id="GO:0005524">
    <property type="term" value="F:ATP binding"/>
    <property type="evidence" value="ECO:0007669"/>
    <property type="project" value="UniProtKB-KW"/>
</dbReference>
<dbReference type="GO" id="GO:0005737">
    <property type="term" value="C:cytoplasm"/>
    <property type="evidence" value="ECO:0007669"/>
    <property type="project" value="UniProtKB-SubCell"/>
</dbReference>
<comment type="subcellular location">
    <subcellularLocation>
        <location evidence="1">Cytoplasm</location>
    </subcellularLocation>
</comment>